<keyword evidence="2" id="KW-1185">Reference proteome</keyword>
<name>A0ABQ0C538_9PROT</name>
<evidence type="ECO:0000313" key="1">
    <source>
        <dbReference type="EMBL" id="GAB0055995.1"/>
    </source>
</evidence>
<sequence>MWMGNGDPEKRALLDLWRELEAGERQTLLRFGRFLISDRPQTGSGAPTEVVPVEPLAIPRPEVESAVAGLKRLKRTYPMIEADGAVLSEASRILMGKVTGATDREIIDQLEVFFGGCYETWREKHGS</sequence>
<organism evidence="1 2">
    <name type="scientific">Candidatus Magnetaquiglobus chichijimensis</name>
    <dbReference type="NCBI Taxonomy" id="3141448"/>
    <lineage>
        <taxon>Bacteria</taxon>
        <taxon>Pseudomonadati</taxon>
        <taxon>Pseudomonadota</taxon>
        <taxon>Magnetococcia</taxon>
        <taxon>Magnetococcales</taxon>
        <taxon>Candidatus Magnetaquicoccaceae</taxon>
        <taxon>Candidatus Magnetaquiglobus</taxon>
    </lineage>
</organism>
<comment type="caution">
    <text evidence="1">The sequence shown here is derived from an EMBL/GenBank/DDBJ whole genome shotgun (WGS) entry which is preliminary data.</text>
</comment>
<proteinExistence type="predicted"/>
<reference evidence="1 2" key="1">
    <citation type="submission" date="2024-09" db="EMBL/GenBank/DDBJ databases">
        <title>Draft genome sequence of Candidatus Magnetaquicoccaceae bacterium FCR-1.</title>
        <authorList>
            <person name="Shimoshige H."/>
            <person name="Shimamura S."/>
            <person name="Taoka A."/>
            <person name="Kobayashi H."/>
            <person name="Maekawa T."/>
        </authorList>
    </citation>
    <scope>NUCLEOTIDE SEQUENCE [LARGE SCALE GENOMIC DNA]</scope>
    <source>
        <strain evidence="1 2">FCR-1</strain>
    </source>
</reference>
<dbReference type="Proteomes" id="UP001628193">
    <property type="component" value="Unassembled WGS sequence"/>
</dbReference>
<dbReference type="EMBL" id="BAAFGK010000001">
    <property type="protein sequence ID" value="GAB0055995.1"/>
    <property type="molecule type" value="Genomic_DNA"/>
</dbReference>
<accession>A0ABQ0C538</accession>
<evidence type="ECO:0000313" key="2">
    <source>
        <dbReference type="Proteomes" id="UP001628193"/>
    </source>
</evidence>
<dbReference type="RefSeq" id="WP_420903706.1">
    <property type="nucleotide sequence ID" value="NZ_BAAFGK010000001.1"/>
</dbReference>
<evidence type="ECO:0008006" key="3">
    <source>
        <dbReference type="Google" id="ProtNLM"/>
    </source>
</evidence>
<protein>
    <recommendedName>
        <fullName evidence="3">Crp/Fnr family transcriptional regulator</fullName>
    </recommendedName>
</protein>
<gene>
    <name evidence="1" type="ORF">SIID45300_00294</name>
</gene>